<accession>A0A328FFK6</accession>
<dbReference type="Gene3D" id="3.40.50.920">
    <property type="match status" value="1"/>
</dbReference>
<dbReference type="Pfam" id="PF02775">
    <property type="entry name" value="TPP_enzyme_C"/>
    <property type="match status" value="1"/>
</dbReference>
<dbReference type="EMBL" id="QLNI01000021">
    <property type="protein sequence ID" value="RAM01845.1"/>
    <property type="molecule type" value="Genomic_DNA"/>
</dbReference>
<dbReference type="NCBIfam" id="TIGR03336">
    <property type="entry name" value="IOR_alpha"/>
    <property type="match status" value="1"/>
</dbReference>
<dbReference type="Proteomes" id="UP000248798">
    <property type="component" value="Unassembled WGS sequence"/>
</dbReference>
<dbReference type="OrthoDB" id="9804603at2"/>
<evidence type="ECO:0000259" key="15">
    <source>
        <dbReference type="PROSITE" id="PS51379"/>
    </source>
</evidence>
<evidence type="ECO:0000256" key="13">
    <source>
        <dbReference type="ARBA" id="ARBA00048332"/>
    </source>
</evidence>
<evidence type="ECO:0000256" key="8">
    <source>
        <dbReference type="ARBA" id="ARBA00022982"/>
    </source>
</evidence>
<dbReference type="PANTHER" id="PTHR43710:SF7">
    <property type="entry name" value="INDOLEPYRUVATE OXIDOREDUCTASE SUBUNIT IORA"/>
    <property type="match status" value="1"/>
</dbReference>
<evidence type="ECO:0000256" key="2">
    <source>
        <dbReference type="ARBA" id="ARBA00011238"/>
    </source>
</evidence>
<evidence type="ECO:0000256" key="10">
    <source>
        <dbReference type="ARBA" id="ARBA00023004"/>
    </source>
</evidence>
<feature type="domain" description="4Fe-4S ferredoxin-type" evidence="15">
    <location>
        <begin position="587"/>
        <end position="615"/>
    </location>
</feature>
<sequence>MHKLLKDSPGEKIMLLGNEAIARGAVEAGVAFATTYPGTPSSEVSLNLFQMSRESDLYFEYSTNEKVALEVAAAAANSGLRTFCMMKHVGLNVAADPLMTLAYIGVTAGMVILTADDPAMFSSQNEQDNRYYAKFGHFPMFEPSCVAEAKDMIKEAFELSETLKQPVILRTTTRINHSNAFVTFGDIKERQTNGRFERNPMRCVTVPAVARRLHVKLLERMDKAAGMSEASAFNFVTGQGVWGVVANGVSYHYALDAVKDLGIESKVKILRPGFSNPMPKDKIKDFLSGCEKVLVIEEGEPFMEEAIKAFAQEAGLVIPIQGKTDTLFTSLGEFHPAMVRENIAAFFGIDFTPAPKIDTSDIPEIANRPPNLCSGCSHRATFYAIKKAAQGMDVIHPSDIGCYTLGFMPPLSIGDFVICMGGSVSTSCGFSKATDQKVVSVIGDSTFFHSGITGLVNAVFNRHNFTLVILENGITAMTGHQPHPGVDMELMGMDGYGRVNIENLVKALGVEHVSVIKPFKVKKSIETLKEAMAFDGVSVVISQEPCILWAKSIKLKKPRAFEVTDKCTDHKECINGIACPSFYIEEGRVKIDADTCVGCALCAQICPENAIRPLK</sequence>
<dbReference type="EC" id="1.2.7.8" evidence="3 14"/>
<dbReference type="InterPro" id="IPR011766">
    <property type="entry name" value="TPP_enzyme_TPP-bd"/>
</dbReference>
<keyword evidence="9 14" id="KW-0560">Oxidoreductase</keyword>
<evidence type="ECO:0000256" key="6">
    <source>
        <dbReference type="ARBA" id="ARBA00022485"/>
    </source>
</evidence>
<dbReference type="EMBL" id="CP036313">
    <property type="protein sequence ID" value="QBH13660.1"/>
    <property type="molecule type" value="Genomic_DNA"/>
</dbReference>
<reference evidence="16 19" key="2">
    <citation type="submission" date="2019-02" db="EMBL/GenBank/DDBJ databases">
        <title>Complete genome sequence of Desulfobacter hydrogenophilus AcRS1.</title>
        <authorList>
            <person name="Marietou A."/>
            <person name="Lund M.B."/>
            <person name="Marshall I.P.G."/>
            <person name="Schreiber L."/>
            <person name="Jorgensen B."/>
        </authorList>
    </citation>
    <scope>NUCLEOTIDE SEQUENCE [LARGE SCALE GENOMIC DNA]</scope>
    <source>
        <strain evidence="16 19">AcRS1</strain>
    </source>
</reference>
<dbReference type="Proteomes" id="UP000293902">
    <property type="component" value="Chromosome"/>
</dbReference>
<dbReference type="Pfam" id="PF01855">
    <property type="entry name" value="POR_N"/>
    <property type="match status" value="1"/>
</dbReference>
<dbReference type="InterPro" id="IPR029061">
    <property type="entry name" value="THDP-binding"/>
</dbReference>
<dbReference type="InterPro" id="IPR017896">
    <property type="entry name" value="4Fe4S_Fe-S-bd"/>
</dbReference>
<evidence type="ECO:0000256" key="5">
    <source>
        <dbReference type="ARBA" id="ARBA00022448"/>
    </source>
</evidence>
<evidence type="ECO:0000256" key="7">
    <source>
        <dbReference type="ARBA" id="ARBA00022723"/>
    </source>
</evidence>
<dbReference type="SUPFAM" id="SSF52518">
    <property type="entry name" value="Thiamin diphosphate-binding fold (THDP-binding)"/>
    <property type="match status" value="2"/>
</dbReference>
<evidence type="ECO:0000313" key="16">
    <source>
        <dbReference type="EMBL" id="QBH13660.1"/>
    </source>
</evidence>
<dbReference type="PROSITE" id="PS00198">
    <property type="entry name" value="4FE4S_FER_1"/>
    <property type="match status" value="1"/>
</dbReference>
<dbReference type="PANTHER" id="PTHR43710">
    <property type="entry name" value="2-HYDROXYACYL-COA LYASE"/>
    <property type="match status" value="1"/>
</dbReference>
<keyword evidence="5 14" id="KW-0813">Transport</keyword>
<dbReference type="GO" id="GO:0030976">
    <property type="term" value="F:thiamine pyrophosphate binding"/>
    <property type="evidence" value="ECO:0007669"/>
    <property type="project" value="InterPro"/>
</dbReference>
<keyword evidence="6 14" id="KW-0004">4Fe-4S</keyword>
<dbReference type="SUPFAM" id="SSF54862">
    <property type="entry name" value="4Fe-4S ferredoxins"/>
    <property type="match status" value="1"/>
</dbReference>
<keyword evidence="17" id="KW-0670">Pyruvate</keyword>
<dbReference type="GO" id="GO:0046872">
    <property type="term" value="F:metal ion binding"/>
    <property type="evidence" value="ECO:0007669"/>
    <property type="project" value="UniProtKB-UniRule"/>
</dbReference>
<evidence type="ECO:0000313" key="17">
    <source>
        <dbReference type="EMBL" id="RAM01845.1"/>
    </source>
</evidence>
<evidence type="ECO:0000256" key="3">
    <source>
        <dbReference type="ARBA" id="ARBA00012812"/>
    </source>
</evidence>
<dbReference type="GO" id="GO:0051539">
    <property type="term" value="F:4 iron, 4 sulfur cluster binding"/>
    <property type="evidence" value="ECO:0007669"/>
    <property type="project" value="UniProtKB-UniRule"/>
</dbReference>
<evidence type="ECO:0000256" key="14">
    <source>
        <dbReference type="PIRNR" id="PIRNR006439"/>
    </source>
</evidence>
<organism evidence="17 18">
    <name type="scientific">Desulfobacter hydrogenophilus</name>
    <dbReference type="NCBI Taxonomy" id="2291"/>
    <lineage>
        <taxon>Bacteria</taxon>
        <taxon>Pseudomonadati</taxon>
        <taxon>Thermodesulfobacteriota</taxon>
        <taxon>Desulfobacteria</taxon>
        <taxon>Desulfobacterales</taxon>
        <taxon>Desulfobacteraceae</taxon>
        <taxon>Desulfobacter</taxon>
    </lineage>
</organism>
<comment type="subunit">
    <text evidence="2">Heterodimer of the IorA and IorB subunits.</text>
</comment>
<evidence type="ECO:0000256" key="12">
    <source>
        <dbReference type="ARBA" id="ARBA00030514"/>
    </source>
</evidence>
<gene>
    <name evidence="17" type="primary">iorA</name>
    <name evidence="17" type="ORF">DO021_11265</name>
    <name evidence="16" type="ORF">EYB58_12445</name>
</gene>
<dbReference type="SUPFAM" id="SSF52922">
    <property type="entry name" value="TK C-terminal domain-like"/>
    <property type="match status" value="1"/>
</dbReference>
<dbReference type="InterPro" id="IPR009014">
    <property type="entry name" value="Transketo_C/PFOR_II"/>
</dbReference>
<comment type="cofactor">
    <cofactor evidence="14">
        <name>[4Fe-4S] cluster</name>
        <dbReference type="ChEBI" id="CHEBI:49883"/>
    </cofactor>
    <text evidence="14">Binds 2 [4Fe-4S] clusters. In this family the first cluster has a non-standard and varying [4Fe-4S] binding motif CX(2)CX(2)CX(4-5)CP.</text>
</comment>
<dbReference type="FunFam" id="3.40.50.970:FF:000039">
    <property type="entry name" value="Indolepyruvate oxidoreductase subunit IorA"/>
    <property type="match status" value="1"/>
</dbReference>
<dbReference type="CDD" id="cd07034">
    <property type="entry name" value="TPP_PYR_PFOR_IOR-alpha_like"/>
    <property type="match status" value="1"/>
</dbReference>
<dbReference type="Gene3D" id="3.30.70.20">
    <property type="match status" value="1"/>
</dbReference>
<dbReference type="AlphaFoldDB" id="A0A328FFK6"/>
<keyword evidence="19" id="KW-1185">Reference proteome</keyword>
<dbReference type="GO" id="GO:0043805">
    <property type="term" value="F:indolepyruvate ferredoxin oxidoreductase activity"/>
    <property type="evidence" value="ECO:0007669"/>
    <property type="project" value="UniProtKB-UniRule"/>
</dbReference>
<dbReference type="RefSeq" id="WP_111956695.1">
    <property type="nucleotide sequence ID" value="NZ_CP036313.1"/>
</dbReference>
<evidence type="ECO:0000256" key="9">
    <source>
        <dbReference type="ARBA" id="ARBA00023002"/>
    </source>
</evidence>
<evidence type="ECO:0000313" key="18">
    <source>
        <dbReference type="Proteomes" id="UP000248798"/>
    </source>
</evidence>
<evidence type="ECO:0000313" key="19">
    <source>
        <dbReference type="Proteomes" id="UP000293902"/>
    </source>
</evidence>
<dbReference type="InterPro" id="IPR017900">
    <property type="entry name" value="4Fe4S_Fe_S_CS"/>
</dbReference>
<dbReference type="InterPro" id="IPR002880">
    <property type="entry name" value="Pyrv_Fd/Flavodoxin_OxRdtase_N"/>
</dbReference>
<dbReference type="Gene3D" id="3.40.50.970">
    <property type="match status" value="2"/>
</dbReference>
<keyword evidence="8 14" id="KW-0249">Electron transport</keyword>
<dbReference type="GO" id="GO:0044281">
    <property type="term" value="P:small molecule metabolic process"/>
    <property type="evidence" value="ECO:0007669"/>
    <property type="project" value="UniProtKB-ARBA"/>
</dbReference>
<dbReference type="InterPro" id="IPR045025">
    <property type="entry name" value="HACL1-like"/>
</dbReference>
<dbReference type="CDD" id="cd02008">
    <property type="entry name" value="TPP_IOR_alpha"/>
    <property type="match status" value="1"/>
</dbReference>
<keyword evidence="7 14" id="KW-0479">Metal-binding</keyword>
<proteinExistence type="predicted"/>
<evidence type="ECO:0000256" key="11">
    <source>
        <dbReference type="ARBA" id="ARBA00023014"/>
    </source>
</evidence>
<protein>
    <recommendedName>
        <fullName evidence="4 14">Indolepyruvate oxidoreductase subunit IorA</fullName>
        <shortName evidence="14">IOR</shortName>
        <ecNumber evidence="3 14">1.2.7.8</ecNumber>
    </recommendedName>
    <alternativeName>
        <fullName evidence="12 14">Indolepyruvate ferredoxin oxidoreductase subunit alpha</fullName>
    </alternativeName>
</protein>
<evidence type="ECO:0000256" key="4">
    <source>
        <dbReference type="ARBA" id="ARBA00017710"/>
    </source>
</evidence>
<dbReference type="InterPro" id="IPR017721">
    <property type="entry name" value="IorA"/>
</dbReference>
<dbReference type="PROSITE" id="PS51379">
    <property type="entry name" value="4FE4S_FER_2"/>
    <property type="match status" value="1"/>
</dbReference>
<keyword evidence="10 14" id="KW-0408">Iron</keyword>
<reference evidence="17 18" key="1">
    <citation type="submission" date="2018-06" db="EMBL/GenBank/DDBJ databases">
        <title>Complete Genome Sequence of Desulfobacter hydrogenophilus (DSM3380).</title>
        <authorList>
            <person name="Marietou A."/>
            <person name="Schreiber L."/>
            <person name="Marshall I."/>
            <person name="Jorgensen B."/>
        </authorList>
    </citation>
    <scope>NUCLEOTIDE SEQUENCE [LARGE SCALE GENOMIC DNA]</scope>
    <source>
        <strain evidence="17 18">DSM 3380</strain>
    </source>
</reference>
<name>A0A328FFK6_9BACT</name>
<dbReference type="PIRSF" id="PIRSF006439">
    <property type="entry name" value="Indolepyruvate_ferr_oxidored"/>
    <property type="match status" value="1"/>
</dbReference>
<dbReference type="Pfam" id="PF00037">
    <property type="entry name" value="Fer4"/>
    <property type="match status" value="1"/>
</dbReference>
<keyword evidence="11 14" id="KW-0411">Iron-sulfur</keyword>
<comment type="catalytic activity">
    <reaction evidence="13 14">
        <text>indole-3-pyruvate + 2 oxidized [2Fe-2S]-[ferredoxin] + CoA = (indol-3-yl)acetyl-CoA + 2 reduced [2Fe-2S]-[ferredoxin] + CO2 + H(+)</text>
        <dbReference type="Rhea" id="RHEA:12645"/>
        <dbReference type="Rhea" id="RHEA-COMP:10000"/>
        <dbReference type="Rhea" id="RHEA-COMP:10001"/>
        <dbReference type="ChEBI" id="CHEBI:15378"/>
        <dbReference type="ChEBI" id="CHEBI:16526"/>
        <dbReference type="ChEBI" id="CHEBI:17640"/>
        <dbReference type="ChEBI" id="CHEBI:33737"/>
        <dbReference type="ChEBI" id="CHEBI:33738"/>
        <dbReference type="ChEBI" id="CHEBI:57271"/>
        <dbReference type="ChEBI" id="CHEBI:57287"/>
        <dbReference type="EC" id="1.2.7.8"/>
    </reaction>
</comment>
<evidence type="ECO:0000256" key="1">
    <source>
        <dbReference type="ARBA" id="ARBA00002995"/>
    </source>
</evidence>
<comment type="function">
    <text evidence="1 14">Catalyzes the ferredoxin-dependent oxidative decarboxylation of arylpyruvates.</text>
</comment>